<organism evidence="2 3">
    <name type="scientific">Streptomyces ochraceiscleroticus</name>
    <dbReference type="NCBI Taxonomy" id="47761"/>
    <lineage>
        <taxon>Bacteria</taxon>
        <taxon>Bacillati</taxon>
        <taxon>Actinomycetota</taxon>
        <taxon>Actinomycetes</taxon>
        <taxon>Kitasatosporales</taxon>
        <taxon>Streptomycetaceae</taxon>
        <taxon>Streptomyces</taxon>
    </lineage>
</organism>
<dbReference type="PANTHER" id="PTHR39168:SF1">
    <property type="entry name" value="TRANSCRIPTIONAL REGULATORY PROTEIN"/>
    <property type="match status" value="1"/>
</dbReference>
<dbReference type="InterPro" id="IPR001845">
    <property type="entry name" value="HTH_ArsR_DNA-bd_dom"/>
</dbReference>
<comment type="caution">
    <text evidence="2">The sequence shown here is derived from an EMBL/GenBank/DDBJ whole genome shotgun (WGS) entry which is preliminary data.</text>
</comment>
<dbReference type="PROSITE" id="PS50987">
    <property type="entry name" value="HTH_ARSR_2"/>
    <property type="match status" value="1"/>
</dbReference>
<dbReference type="Gene3D" id="1.10.10.10">
    <property type="entry name" value="Winged helix-like DNA-binding domain superfamily/Winged helix DNA-binding domain"/>
    <property type="match status" value="1"/>
</dbReference>
<proteinExistence type="predicted"/>
<dbReference type="CDD" id="cd00090">
    <property type="entry name" value="HTH_ARSR"/>
    <property type="match status" value="1"/>
</dbReference>
<dbReference type="Pfam" id="PF12840">
    <property type="entry name" value="HTH_20"/>
    <property type="match status" value="1"/>
</dbReference>
<dbReference type="SUPFAM" id="SSF46785">
    <property type="entry name" value="Winged helix' DNA-binding domain"/>
    <property type="match status" value="1"/>
</dbReference>
<feature type="domain" description="HTH arsR-type" evidence="1">
    <location>
        <begin position="2"/>
        <end position="97"/>
    </location>
</feature>
<sequence>MRDLAGDANFVDPAALIGDKTRARILLALLDKRALPMSMLASEAGVALSTMSGHLGRLVDGGMLSVQTQGRHRYYSLASPEVARAMESLARLAPPFEPKSLRSGTRARSLRIARTCYDHLAGHLGVGVMRALIEREAVVGGDGRHDPNRAIRDKLSSRGKDLEYRITPRGWDMLAEIGVTAPQSRRPAVRYCVDWTEQCHHLSGAVGAAVLDACVDRGWLERSPNSRALRILPAGEEGLRSWLGLDTRSFTRA</sequence>
<gene>
    <name evidence="2" type="ORF">ACFP4F_27905</name>
</gene>
<dbReference type="EMBL" id="JBHSPX010000008">
    <property type="protein sequence ID" value="MFC6066345.1"/>
    <property type="molecule type" value="Genomic_DNA"/>
</dbReference>
<dbReference type="InterPro" id="IPR036390">
    <property type="entry name" value="WH_DNA-bd_sf"/>
</dbReference>
<dbReference type="RefSeq" id="WP_031060521.1">
    <property type="nucleotide sequence ID" value="NZ_JBHSPX010000008.1"/>
</dbReference>
<name>A0ABW1MRD0_9ACTN</name>
<dbReference type="InterPro" id="IPR052543">
    <property type="entry name" value="HTH_Metal-responsive_Reg"/>
</dbReference>
<evidence type="ECO:0000259" key="1">
    <source>
        <dbReference type="PROSITE" id="PS50987"/>
    </source>
</evidence>
<dbReference type="PRINTS" id="PR00778">
    <property type="entry name" value="HTHARSR"/>
</dbReference>
<dbReference type="InterPro" id="IPR011991">
    <property type="entry name" value="ArsR-like_HTH"/>
</dbReference>
<dbReference type="InterPro" id="IPR036388">
    <property type="entry name" value="WH-like_DNA-bd_sf"/>
</dbReference>
<protein>
    <submittedName>
        <fullName evidence="2">ArsR/SmtB family transcription factor</fullName>
    </submittedName>
</protein>
<dbReference type="PANTHER" id="PTHR39168">
    <property type="entry name" value="TRANSCRIPTIONAL REGULATOR-RELATED"/>
    <property type="match status" value="1"/>
</dbReference>
<accession>A0ABW1MRD0</accession>
<dbReference type="SMART" id="SM00418">
    <property type="entry name" value="HTH_ARSR"/>
    <property type="match status" value="1"/>
</dbReference>
<evidence type="ECO:0000313" key="3">
    <source>
        <dbReference type="Proteomes" id="UP001596139"/>
    </source>
</evidence>
<reference evidence="3" key="1">
    <citation type="journal article" date="2019" name="Int. J. Syst. Evol. Microbiol.">
        <title>The Global Catalogue of Microorganisms (GCM) 10K type strain sequencing project: providing services to taxonomists for standard genome sequencing and annotation.</title>
        <authorList>
            <consortium name="The Broad Institute Genomics Platform"/>
            <consortium name="The Broad Institute Genome Sequencing Center for Infectious Disease"/>
            <person name="Wu L."/>
            <person name="Ma J."/>
        </authorList>
    </citation>
    <scope>NUCLEOTIDE SEQUENCE [LARGE SCALE GENOMIC DNA]</scope>
    <source>
        <strain evidence="3">CGMCC 1.15180</strain>
    </source>
</reference>
<dbReference type="Proteomes" id="UP001596139">
    <property type="component" value="Unassembled WGS sequence"/>
</dbReference>
<evidence type="ECO:0000313" key="2">
    <source>
        <dbReference type="EMBL" id="MFC6066345.1"/>
    </source>
</evidence>
<keyword evidence="3" id="KW-1185">Reference proteome</keyword>